<dbReference type="PANTHER" id="PTHR43464">
    <property type="entry name" value="METHYLTRANSFERASE"/>
    <property type="match status" value="1"/>
</dbReference>
<name>A0A2P6VF73_9CHLO</name>
<feature type="region of interest" description="Disordered" evidence="6">
    <location>
        <begin position="219"/>
        <end position="238"/>
    </location>
</feature>
<dbReference type="Pfam" id="PF08241">
    <property type="entry name" value="Methyltransf_11"/>
    <property type="match status" value="1"/>
</dbReference>
<feature type="compositionally biased region" description="Polar residues" evidence="6">
    <location>
        <begin position="220"/>
        <end position="231"/>
    </location>
</feature>
<evidence type="ECO:0000256" key="2">
    <source>
        <dbReference type="ARBA" id="ARBA00022679"/>
    </source>
</evidence>
<evidence type="ECO:0000313" key="9">
    <source>
        <dbReference type="Proteomes" id="UP000239649"/>
    </source>
</evidence>
<dbReference type="GO" id="GO:0061542">
    <property type="term" value="F:3-demethylubiquinol 3-O-methyltransferase activity"/>
    <property type="evidence" value="ECO:0007669"/>
    <property type="project" value="UniProtKB-UniRule"/>
</dbReference>
<feature type="binding site" evidence="5">
    <location>
        <position position="152"/>
    </location>
    <ligand>
        <name>Mg(2+)</name>
        <dbReference type="ChEBI" id="CHEBI:18420"/>
    </ligand>
</feature>
<dbReference type="Proteomes" id="UP000239649">
    <property type="component" value="Unassembled WGS sequence"/>
</dbReference>
<gene>
    <name evidence="5" type="primary">COQ3</name>
    <name evidence="8" type="ORF">C2E20_4048</name>
</gene>
<evidence type="ECO:0000259" key="7">
    <source>
        <dbReference type="Pfam" id="PF08241"/>
    </source>
</evidence>
<dbReference type="UniPathway" id="UPA00232"/>
<dbReference type="EC" id="2.1.1.-" evidence="5"/>
<dbReference type="EC" id="2.1.1.114" evidence="5"/>
<evidence type="ECO:0000256" key="1">
    <source>
        <dbReference type="ARBA" id="ARBA00022603"/>
    </source>
</evidence>
<keyword evidence="4 5" id="KW-0949">S-adenosyl-L-methionine</keyword>
<dbReference type="InterPro" id="IPR010233">
    <property type="entry name" value="UbiG_MeTrfase"/>
</dbReference>
<dbReference type="GO" id="GO:0046872">
    <property type="term" value="F:metal ion binding"/>
    <property type="evidence" value="ECO:0007669"/>
    <property type="project" value="UniProtKB-KW"/>
</dbReference>
<feature type="domain" description="Methyltransferase type 11" evidence="7">
    <location>
        <begin position="77"/>
        <end position="174"/>
    </location>
</feature>
<comment type="catalytic activity">
    <reaction evidence="5">
        <text>a 3-demethylubiquinol + S-adenosyl-L-methionine = a ubiquinol + S-adenosyl-L-homocysteine + H(+)</text>
        <dbReference type="Rhea" id="RHEA:44380"/>
        <dbReference type="Rhea" id="RHEA-COMP:9566"/>
        <dbReference type="Rhea" id="RHEA-COMP:10914"/>
        <dbReference type="ChEBI" id="CHEBI:15378"/>
        <dbReference type="ChEBI" id="CHEBI:17976"/>
        <dbReference type="ChEBI" id="CHEBI:57856"/>
        <dbReference type="ChEBI" id="CHEBI:59789"/>
        <dbReference type="ChEBI" id="CHEBI:84422"/>
        <dbReference type="EC" id="2.1.1.64"/>
    </reaction>
</comment>
<comment type="pathway">
    <text evidence="5">Cofactor biosynthesis; ubiquinone biosynthesis.</text>
</comment>
<comment type="similarity">
    <text evidence="5">Belongs to the class I-like SAM-binding methyltransferase superfamily. UbiG/COQ3 family.</text>
</comment>
<keyword evidence="5" id="KW-0460">Magnesium</keyword>
<keyword evidence="9" id="KW-1185">Reference proteome</keyword>
<dbReference type="AlphaFoldDB" id="A0A2P6VF73"/>
<dbReference type="CDD" id="cd02440">
    <property type="entry name" value="AdoMet_MTases"/>
    <property type="match status" value="1"/>
</dbReference>
<comment type="cofactor">
    <cofactor evidence="5">
        <name>Mg(2+)</name>
        <dbReference type="ChEBI" id="CHEBI:18420"/>
    </cofactor>
</comment>
<feature type="binding site" evidence="5">
    <location>
        <position position="147"/>
    </location>
    <ligand>
        <name>S-adenosyl-L-methionine</name>
        <dbReference type="ChEBI" id="CHEBI:59789"/>
    </ligand>
</feature>
<dbReference type="GO" id="GO:0010420">
    <property type="term" value="F:polyprenyldihydroxybenzoate methyltransferase activity"/>
    <property type="evidence" value="ECO:0007669"/>
    <property type="project" value="UniProtKB-UniRule"/>
</dbReference>
<evidence type="ECO:0000256" key="6">
    <source>
        <dbReference type="SAM" id="MobiDB-lite"/>
    </source>
</evidence>
<comment type="subunit">
    <text evidence="5">Component of a multi-subunit COQ enzyme complex.</text>
</comment>
<evidence type="ECO:0000256" key="4">
    <source>
        <dbReference type="ARBA" id="ARBA00022691"/>
    </source>
</evidence>
<feature type="binding site" evidence="5">
    <location>
        <position position="151"/>
    </location>
    <ligand>
        <name>Mg(2+)</name>
        <dbReference type="ChEBI" id="CHEBI:18420"/>
    </ligand>
</feature>
<dbReference type="STRING" id="554055.A0A2P6VF73"/>
<dbReference type="GO" id="GO:0031314">
    <property type="term" value="C:extrinsic component of mitochondrial inner membrane"/>
    <property type="evidence" value="ECO:0007669"/>
    <property type="project" value="UniProtKB-UniRule"/>
</dbReference>
<dbReference type="NCBIfam" id="TIGR01983">
    <property type="entry name" value="UbiG"/>
    <property type="match status" value="1"/>
</dbReference>
<dbReference type="InterPro" id="IPR029063">
    <property type="entry name" value="SAM-dependent_MTases_sf"/>
</dbReference>
<keyword evidence="3 5" id="KW-0831">Ubiquinone biosynthesis</keyword>
<organism evidence="8 9">
    <name type="scientific">Micractinium conductrix</name>
    <dbReference type="NCBI Taxonomy" id="554055"/>
    <lineage>
        <taxon>Eukaryota</taxon>
        <taxon>Viridiplantae</taxon>
        <taxon>Chlorophyta</taxon>
        <taxon>core chlorophytes</taxon>
        <taxon>Trebouxiophyceae</taxon>
        <taxon>Chlorellales</taxon>
        <taxon>Chlorellaceae</taxon>
        <taxon>Chlorella clade</taxon>
        <taxon>Micractinium</taxon>
    </lineage>
</organism>
<proteinExistence type="inferred from homology"/>
<keyword evidence="1 5" id="KW-0489">Methyltransferase</keyword>
<comment type="catalytic activity">
    <reaction evidence="5">
        <text>a 3,4-dihydroxy-5-(all-trans-polyprenyl)benzoate + S-adenosyl-L-methionine = a 4-hydroxy-3-methoxy-5-(all-trans-polyprenyl)benzoate + S-adenosyl-L-homocysteine + H(+)</text>
        <dbReference type="Rhea" id="RHEA:44452"/>
        <dbReference type="Rhea" id="RHEA-COMP:10930"/>
        <dbReference type="Rhea" id="RHEA-COMP:10931"/>
        <dbReference type="ChEBI" id="CHEBI:15378"/>
        <dbReference type="ChEBI" id="CHEBI:57856"/>
        <dbReference type="ChEBI" id="CHEBI:59789"/>
        <dbReference type="ChEBI" id="CHEBI:64694"/>
        <dbReference type="ChEBI" id="CHEBI:84443"/>
        <dbReference type="EC" id="2.1.1.114"/>
    </reaction>
</comment>
<evidence type="ECO:0000313" key="8">
    <source>
        <dbReference type="EMBL" id="PSC72742.1"/>
    </source>
</evidence>
<comment type="function">
    <text evidence="5">O-methyltransferase required for two non-consecutive steps during ubiquinone biosynthesis. Catalyzes the 2 O-methylation of 3,4-dihydroxy-5-(all-trans-polyprenyl)benzoic acid into 4-hydroxy-3-methoxy-5-(all-trans-polyprenyl)benzoic acid. Also catalyzes the last step of ubiquinone biosynthesis by mediating methylation of 3-demethylubiquinone into ubiquinone. Also able to mediate the methylation of 3-demethylubiquinol into ubiquinol.</text>
</comment>
<dbReference type="Gene3D" id="3.40.50.150">
    <property type="entry name" value="Vaccinia Virus protein VP39"/>
    <property type="match status" value="1"/>
</dbReference>
<keyword evidence="5" id="KW-0496">Mitochondrion</keyword>
<dbReference type="PANTHER" id="PTHR43464:SF19">
    <property type="entry name" value="UBIQUINONE BIOSYNTHESIS O-METHYLTRANSFERASE, MITOCHONDRIAL"/>
    <property type="match status" value="1"/>
</dbReference>
<dbReference type="EMBL" id="LHPF02000009">
    <property type="protein sequence ID" value="PSC72742.1"/>
    <property type="molecule type" value="Genomic_DNA"/>
</dbReference>
<comment type="subcellular location">
    <subcellularLocation>
        <location evidence="5">Mitochondrion inner membrane</location>
        <topology evidence="5">Peripheral membrane protein</topology>
        <orientation evidence="5">Matrix side</orientation>
    </subcellularLocation>
</comment>
<feature type="binding site" evidence="5">
    <location>
        <position position="49"/>
    </location>
    <ligand>
        <name>S-adenosyl-L-methionine</name>
        <dbReference type="ChEBI" id="CHEBI:59789"/>
    </ligand>
</feature>
<feature type="binding site" evidence="5">
    <location>
        <position position="80"/>
    </location>
    <ligand>
        <name>S-adenosyl-L-methionine</name>
        <dbReference type="ChEBI" id="CHEBI:59789"/>
    </ligand>
</feature>
<evidence type="ECO:0000256" key="5">
    <source>
        <dbReference type="HAMAP-Rule" id="MF_03190"/>
    </source>
</evidence>
<evidence type="ECO:0000256" key="3">
    <source>
        <dbReference type="ARBA" id="ARBA00022688"/>
    </source>
</evidence>
<feature type="binding site" evidence="5">
    <location>
        <position position="101"/>
    </location>
    <ligand>
        <name>S-adenosyl-L-methionine</name>
        <dbReference type="ChEBI" id="CHEBI:59789"/>
    </ligand>
</feature>
<keyword evidence="5" id="KW-0472">Membrane</keyword>
<comment type="caution">
    <text evidence="8">The sequence shown here is derived from an EMBL/GenBank/DDBJ whole genome shotgun (WGS) entry which is preliminary data.</text>
</comment>
<keyword evidence="8" id="KW-0830">Ubiquinone</keyword>
<dbReference type="OrthoDB" id="3265906at2759"/>
<reference evidence="8 9" key="1">
    <citation type="journal article" date="2018" name="Plant J.">
        <title>Genome sequences of Chlorella sorokiniana UTEX 1602 and Micractinium conductrix SAG 241.80: implications to maltose excretion by a green alga.</title>
        <authorList>
            <person name="Arriola M.B."/>
            <person name="Velmurugan N."/>
            <person name="Zhang Y."/>
            <person name="Plunkett M.H."/>
            <person name="Hondzo H."/>
            <person name="Barney B.M."/>
        </authorList>
    </citation>
    <scope>NUCLEOTIDE SEQUENCE [LARGE SCALE GENOMIC DNA]</scope>
    <source>
        <strain evidence="8 9">SAG 241.80</strain>
    </source>
</reference>
<keyword evidence="5" id="KW-0479">Metal-binding</keyword>
<accession>A0A2P6VF73</accession>
<sequence>MPPPPPQFPPWRPTSTVSAEEARKFAALANEWWDPKGPFAPLHDMNPVRCRFLRSALCSAFGRDVRAPAPLAGLRLLDVGCGGGLLAESLARMGAHVTGIDVNEGGIATAEAHAALDADLAGRLTYRTAAAEQLVAEGASFDAVIASEVIEHVASLPAFCGALDGLTRPGGGVAISTLNRTPRSFALAVVAAEYVLRWVPPGTHDWERFITPEELAMQMEESTGSQQQQHDSASGDGGFASTAAAAAATLTGPLRMRLLAGMEFNPLARSWSLGRNTAVNYIAWFDKPAAGQVAAAAAAPAGTY</sequence>
<dbReference type="GO" id="GO:0120537">
    <property type="term" value="F:3-demethylubiquinone 3-O-methyltransferase activity"/>
    <property type="evidence" value="ECO:0007669"/>
    <property type="project" value="RHEA"/>
</dbReference>
<dbReference type="InterPro" id="IPR013216">
    <property type="entry name" value="Methyltransf_11"/>
</dbReference>
<keyword evidence="2 5" id="KW-0808">Transferase</keyword>
<feature type="binding site" evidence="5">
    <location>
        <position position="148"/>
    </location>
    <ligand>
        <name>Mg(2+)</name>
        <dbReference type="ChEBI" id="CHEBI:18420"/>
    </ligand>
</feature>
<dbReference type="HAMAP" id="MF_00472">
    <property type="entry name" value="UbiG"/>
    <property type="match status" value="1"/>
</dbReference>
<keyword evidence="5" id="KW-0999">Mitochondrion inner membrane</keyword>
<dbReference type="GO" id="GO:0032259">
    <property type="term" value="P:methylation"/>
    <property type="evidence" value="ECO:0007669"/>
    <property type="project" value="UniProtKB-KW"/>
</dbReference>
<dbReference type="SUPFAM" id="SSF53335">
    <property type="entry name" value="S-adenosyl-L-methionine-dependent methyltransferases"/>
    <property type="match status" value="1"/>
</dbReference>
<dbReference type="EC" id="2.1.1.64" evidence="5"/>
<comment type="catalytic activity">
    <reaction evidence="5">
        <text>a 3-demethylubiquinone + S-adenosyl-L-methionine = a ubiquinone + S-adenosyl-L-homocysteine</text>
        <dbReference type="Rhea" id="RHEA:81215"/>
        <dbReference type="Rhea" id="RHEA-COMP:9565"/>
        <dbReference type="Rhea" id="RHEA-COMP:19654"/>
        <dbReference type="ChEBI" id="CHEBI:16389"/>
        <dbReference type="ChEBI" id="CHEBI:57856"/>
        <dbReference type="ChEBI" id="CHEBI:59789"/>
        <dbReference type="ChEBI" id="CHEBI:231825"/>
    </reaction>
</comment>
<protein>
    <recommendedName>
        <fullName evidence="5">Ubiquinone biosynthesis O-methyltransferase, mitochondrial</fullName>
    </recommendedName>
    <alternativeName>
        <fullName evidence="5">3-demethylubiquinol 3-O-methyltransferase</fullName>
        <ecNumber evidence="5">2.1.1.64</ecNumber>
    </alternativeName>
    <alternativeName>
        <fullName evidence="5">3-demethylubiquinone 3-O-methyltransferase</fullName>
        <ecNumber evidence="5">2.1.1.-</ecNumber>
    </alternativeName>
    <alternativeName>
        <fullName evidence="5">Polyprenyldihydroxybenzoate methyltransferase</fullName>
        <ecNumber evidence="5">2.1.1.114</ecNumber>
    </alternativeName>
</protein>